<accession>A0A2I1HQB8</accession>
<comment type="caution">
    <text evidence="2">The sequence shown here is derived from an EMBL/GenBank/DDBJ whole genome shotgun (WGS) entry which is preliminary data.</text>
</comment>
<gene>
    <name evidence="2" type="ORF">RhiirA4_485502</name>
</gene>
<feature type="region of interest" description="Disordered" evidence="1">
    <location>
        <begin position="69"/>
        <end position="93"/>
    </location>
</feature>
<dbReference type="AlphaFoldDB" id="A0A2I1HQB8"/>
<keyword evidence="3" id="KW-1185">Reference proteome</keyword>
<evidence type="ECO:0000313" key="3">
    <source>
        <dbReference type="Proteomes" id="UP000234323"/>
    </source>
</evidence>
<dbReference type="VEuPathDB" id="FungiDB:RhiirA1_454441"/>
<proteinExistence type="predicted"/>
<sequence>MLFSEIGKDKIMRIKSYSANKLSKLTDMQIDTIKNHFTTPREKNSRTHVISEMITSDATANAESEVNIPTAPIPSTHVSNNSSNNSSRNGPVAVKKRKHIIGLVLEWFPSLYLSDSSKHERYKGEWGAGEYRGERTYRITCKDPLNHGTPIVSVKA</sequence>
<feature type="compositionally biased region" description="Low complexity" evidence="1">
    <location>
        <begin position="79"/>
        <end position="89"/>
    </location>
</feature>
<reference evidence="2 3" key="1">
    <citation type="submission" date="2015-10" db="EMBL/GenBank/DDBJ databases">
        <title>Genome analyses suggest a sexual origin of heterokaryosis in a supposedly ancient asexual fungus.</title>
        <authorList>
            <person name="Ropars J."/>
            <person name="Sedzielewska K."/>
            <person name="Noel J."/>
            <person name="Charron P."/>
            <person name="Farinelli L."/>
            <person name="Marton T."/>
            <person name="Kruger M."/>
            <person name="Pelin A."/>
            <person name="Brachmann A."/>
            <person name="Corradi N."/>
        </authorList>
    </citation>
    <scope>NUCLEOTIDE SEQUENCE [LARGE SCALE GENOMIC DNA]</scope>
    <source>
        <strain evidence="2 3">A4</strain>
    </source>
</reference>
<protein>
    <submittedName>
        <fullName evidence="2">Uncharacterized protein</fullName>
    </submittedName>
</protein>
<evidence type="ECO:0000313" key="2">
    <source>
        <dbReference type="EMBL" id="PKY61046.1"/>
    </source>
</evidence>
<dbReference type="Proteomes" id="UP000234323">
    <property type="component" value="Unassembled WGS sequence"/>
</dbReference>
<dbReference type="VEuPathDB" id="FungiDB:RhiirFUN_009659"/>
<name>A0A2I1HQB8_9GLOM</name>
<evidence type="ECO:0000256" key="1">
    <source>
        <dbReference type="SAM" id="MobiDB-lite"/>
    </source>
</evidence>
<dbReference type="VEuPathDB" id="FungiDB:FUN_020991"/>
<organism evidence="2 3">
    <name type="scientific">Rhizophagus irregularis</name>
    <dbReference type="NCBI Taxonomy" id="588596"/>
    <lineage>
        <taxon>Eukaryota</taxon>
        <taxon>Fungi</taxon>
        <taxon>Fungi incertae sedis</taxon>
        <taxon>Mucoromycota</taxon>
        <taxon>Glomeromycotina</taxon>
        <taxon>Glomeromycetes</taxon>
        <taxon>Glomerales</taxon>
        <taxon>Glomeraceae</taxon>
        <taxon>Rhizophagus</taxon>
    </lineage>
</organism>
<dbReference type="EMBL" id="LLXI01004876">
    <property type="protein sequence ID" value="PKY61046.1"/>
    <property type="molecule type" value="Genomic_DNA"/>
</dbReference>